<evidence type="ECO:0008006" key="3">
    <source>
        <dbReference type="Google" id="ProtNLM"/>
    </source>
</evidence>
<keyword evidence="2" id="KW-1185">Reference proteome</keyword>
<protein>
    <recommendedName>
        <fullName evidence="3">F-box domain-containing protein</fullName>
    </recommendedName>
</protein>
<organism evidence="1 2">
    <name type="scientific">Nakaseomyces bracarensis</name>
    <dbReference type="NCBI Taxonomy" id="273131"/>
    <lineage>
        <taxon>Eukaryota</taxon>
        <taxon>Fungi</taxon>
        <taxon>Dikarya</taxon>
        <taxon>Ascomycota</taxon>
        <taxon>Saccharomycotina</taxon>
        <taxon>Saccharomycetes</taxon>
        <taxon>Saccharomycetales</taxon>
        <taxon>Saccharomycetaceae</taxon>
        <taxon>Nakaseomyces</taxon>
    </lineage>
</organism>
<reference evidence="1 2" key="1">
    <citation type="submission" date="2024-05" db="EMBL/GenBank/DDBJ databases">
        <title>Long read based assembly of the Candida bracarensis genome reveals expanded adhesin content.</title>
        <authorList>
            <person name="Marcet-Houben M."/>
            <person name="Ksiezopolska E."/>
            <person name="Gabaldon T."/>
        </authorList>
    </citation>
    <scope>NUCLEOTIDE SEQUENCE [LARGE SCALE GENOMIC DNA]</scope>
    <source>
        <strain evidence="1 2">CBM6</strain>
    </source>
</reference>
<evidence type="ECO:0000313" key="2">
    <source>
        <dbReference type="Proteomes" id="UP001623330"/>
    </source>
</evidence>
<evidence type="ECO:0000313" key="1">
    <source>
        <dbReference type="EMBL" id="KAL3232088.1"/>
    </source>
</evidence>
<dbReference type="Proteomes" id="UP001623330">
    <property type="component" value="Unassembled WGS sequence"/>
</dbReference>
<sequence length="310" mass="36880">MDLPLEIVIRLLEDFPQQLRCLDTRLYEIHNELCRDLTMSKFDTLDDKTKVLLKRYIQGLDVWRGCSRTRLKNMCLGPGFKEFVDDSWYILYNILVKSKTRPINYLSYNMGHIKLKPNILAKSVSVVEPGRYSLQLFIDIRHISQIRYIPLVCTTINRTYTFSATTNIHEIICSQYREDMEGLYCIRLGNFRVHKREVLDIESFLEENHPLFSEARKIMILGYQIKEAKHTDEWLLYKLYEENAQPVFNFPEQQFLLSWAKNETYSSDMLAIFDDFDTVLLDIEHRNTLPLSDVKMNIQRSREYTSRYPN</sequence>
<accession>A0ABR4NTV8</accession>
<comment type="caution">
    <text evidence="1">The sequence shown here is derived from an EMBL/GenBank/DDBJ whole genome shotgun (WGS) entry which is preliminary data.</text>
</comment>
<gene>
    <name evidence="1" type="ORF">RNJ44_04004</name>
</gene>
<proteinExistence type="predicted"/>
<dbReference type="EMBL" id="JBEVYD010000005">
    <property type="protein sequence ID" value="KAL3232088.1"/>
    <property type="molecule type" value="Genomic_DNA"/>
</dbReference>
<name>A0ABR4NTV8_9SACH</name>